<evidence type="ECO:0000256" key="4">
    <source>
        <dbReference type="ARBA" id="ARBA00022475"/>
    </source>
</evidence>
<dbReference type="Gene3D" id="1.20.1720.10">
    <property type="entry name" value="Multidrug resistance protein D"/>
    <property type="match status" value="1"/>
</dbReference>
<feature type="transmembrane region" description="Helical" evidence="8">
    <location>
        <begin position="268"/>
        <end position="293"/>
    </location>
</feature>
<comment type="subcellular location">
    <subcellularLocation>
        <location evidence="1">Cell membrane</location>
        <topology evidence="1">Multi-pass membrane protein</topology>
    </subcellularLocation>
</comment>
<keyword evidence="11" id="KW-1185">Reference proteome</keyword>
<proteinExistence type="inferred from homology"/>
<feature type="transmembrane region" description="Helical" evidence="8">
    <location>
        <begin position="166"/>
        <end position="186"/>
    </location>
</feature>
<feature type="transmembrane region" description="Helical" evidence="8">
    <location>
        <begin position="110"/>
        <end position="130"/>
    </location>
</feature>
<feature type="transmembrane region" description="Helical" evidence="8">
    <location>
        <begin position="333"/>
        <end position="352"/>
    </location>
</feature>
<evidence type="ECO:0000259" key="9">
    <source>
        <dbReference type="PROSITE" id="PS50850"/>
    </source>
</evidence>
<dbReference type="InterPro" id="IPR004638">
    <property type="entry name" value="EmrB-like"/>
</dbReference>
<dbReference type="SUPFAM" id="SSF103473">
    <property type="entry name" value="MFS general substrate transporter"/>
    <property type="match status" value="1"/>
</dbReference>
<comment type="caution">
    <text evidence="10">The sequence shown here is derived from an EMBL/GenBank/DDBJ whole genome shotgun (WGS) entry which is preliminary data.</text>
</comment>
<dbReference type="InterPro" id="IPR011701">
    <property type="entry name" value="MFS"/>
</dbReference>
<dbReference type="CDD" id="cd17503">
    <property type="entry name" value="MFS_LmrB_MDR_like"/>
    <property type="match status" value="1"/>
</dbReference>
<dbReference type="NCBIfam" id="TIGR00711">
    <property type="entry name" value="efflux_EmrB"/>
    <property type="match status" value="1"/>
</dbReference>
<dbReference type="InterPro" id="IPR036259">
    <property type="entry name" value="MFS_trans_sf"/>
</dbReference>
<keyword evidence="3" id="KW-0813">Transport</keyword>
<dbReference type="RefSeq" id="WP_087679978.1">
    <property type="nucleotide sequence ID" value="NZ_JBBCRB010000003.1"/>
</dbReference>
<evidence type="ECO:0000313" key="10">
    <source>
        <dbReference type="EMBL" id="MEL5988319.1"/>
    </source>
</evidence>
<evidence type="ECO:0000256" key="7">
    <source>
        <dbReference type="ARBA" id="ARBA00023136"/>
    </source>
</evidence>
<dbReference type="Pfam" id="PF07690">
    <property type="entry name" value="MFS_1"/>
    <property type="match status" value="1"/>
</dbReference>
<feature type="transmembrane region" description="Helical" evidence="8">
    <location>
        <begin position="79"/>
        <end position="98"/>
    </location>
</feature>
<feature type="transmembrane region" description="Helical" evidence="8">
    <location>
        <begin position="198"/>
        <end position="218"/>
    </location>
</feature>
<feature type="domain" description="Major facilitator superfamily (MFS) profile" evidence="9">
    <location>
        <begin position="14"/>
        <end position="530"/>
    </location>
</feature>
<dbReference type="Proteomes" id="UP001398420">
    <property type="component" value="Unassembled WGS sequence"/>
</dbReference>
<gene>
    <name evidence="10" type="ORF">AAF454_07855</name>
</gene>
<keyword evidence="6 8" id="KW-1133">Transmembrane helix</keyword>
<keyword evidence="5 8" id="KW-0812">Transmembrane</keyword>
<organism evidence="10 11">
    <name type="scientific">Kurthia gibsonii</name>
    <dbReference type="NCBI Taxonomy" id="33946"/>
    <lineage>
        <taxon>Bacteria</taxon>
        <taxon>Bacillati</taxon>
        <taxon>Bacillota</taxon>
        <taxon>Bacilli</taxon>
        <taxon>Bacillales</taxon>
        <taxon>Caryophanaceae</taxon>
        <taxon>Kurthia</taxon>
    </lineage>
</organism>
<evidence type="ECO:0000256" key="3">
    <source>
        <dbReference type="ARBA" id="ARBA00022448"/>
    </source>
</evidence>
<dbReference type="PROSITE" id="PS50850">
    <property type="entry name" value="MFS"/>
    <property type="match status" value="1"/>
</dbReference>
<keyword evidence="4" id="KW-1003">Cell membrane</keyword>
<feature type="transmembrane region" description="Helical" evidence="8">
    <location>
        <begin position="52"/>
        <end position="72"/>
    </location>
</feature>
<evidence type="ECO:0000256" key="5">
    <source>
        <dbReference type="ARBA" id="ARBA00022692"/>
    </source>
</evidence>
<evidence type="ECO:0000256" key="2">
    <source>
        <dbReference type="ARBA" id="ARBA00008537"/>
    </source>
</evidence>
<dbReference type="PANTHER" id="PTHR42718">
    <property type="entry name" value="MAJOR FACILITATOR SUPERFAMILY MULTIDRUG TRANSPORTER MFSC"/>
    <property type="match status" value="1"/>
</dbReference>
<keyword evidence="7 8" id="KW-0472">Membrane</keyword>
<evidence type="ECO:0000256" key="6">
    <source>
        <dbReference type="ARBA" id="ARBA00022989"/>
    </source>
</evidence>
<dbReference type="PANTHER" id="PTHR42718:SF9">
    <property type="entry name" value="MAJOR FACILITATOR SUPERFAMILY MULTIDRUG TRANSPORTER MFSC"/>
    <property type="match status" value="1"/>
</dbReference>
<dbReference type="Gene3D" id="1.20.1250.20">
    <property type="entry name" value="MFS general substrate transporter like domains"/>
    <property type="match status" value="1"/>
</dbReference>
<feature type="transmembrane region" description="Helical" evidence="8">
    <location>
        <begin position="504"/>
        <end position="526"/>
    </location>
</feature>
<feature type="transmembrane region" description="Helical" evidence="8">
    <location>
        <begin position="12"/>
        <end position="32"/>
    </location>
</feature>
<dbReference type="EMBL" id="JBCEWA010000005">
    <property type="protein sequence ID" value="MEL5988319.1"/>
    <property type="molecule type" value="Genomic_DNA"/>
</dbReference>
<feature type="transmembrane region" description="Helical" evidence="8">
    <location>
        <begin position="230"/>
        <end position="248"/>
    </location>
</feature>
<sequence length="551" mass="59808">MDMEQLQKKPPYAMIVLMFIGAFVALLNNTLLNVALPSIMKDFDVDASTVQWLTTGYMLVSGVLVPASAFFITRIKNRTLFITALSIFTIGTALAAYAPTFSILLTARMVQAAGAAVLGPLLMNIMLVSFPIAKRGAVMGIFGLVMITAPAIGPTLSGWIVETWTWHVLFEMILPLSITILIIAIFKFRNIMDTRKVKLSYTSLVLSTIGFGGLLYGFSSASGEDGWGAVDVWGTITIGAIALIIFVIMQLKMKDPMLNFGVYKYPMFALASIISIVVAMAMFSGMILTPIYLQNIRGFTPLDSGLLMLPGAVIMGLMSPITGKLFDKFGPKILAITGLTIVTISTYFLSQLTTETTYTYLMLAYTVRMFGMSMVMMPIMTNGLNQLPMQLNPHGTAMNNTLQQISGAIGSAVMITIMTTRTKSEASGVEDEVKGQVAAKVKERISEQVTQKATEAAQAGTPMSKSELAAYGKQLAEDPSILKYAKELGQSLSKPLVDKAMVEGINFSFLIAMFITIAALILAFFLKRVQVPGQKVSKKAMKEAEKEITES</sequence>
<evidence type="ECO:0000256" key="1">
    <source>
        <dbReference type="ARBA" id="ARBA00004651"/>
    </source>
</evidence>
<evidence type="ECO:0000256" key="8">
    <source>
        <dbReference type="SAM" id="Phobius"/>
    </source>
</evidence>
<name>A0ABU9LLI8_9BACL</name>
<comment type="similarity">
    <text evidence="2">Belongs to the major facilitator superfamily. EmrB family.</text>
</comment>
<dbReference type="InterPro" id="IPR020846">
    <property type="entry name" value="MFS_dom"/>
</dbReference>
<reference evidence="10 11" key="1">
    <citation type="submission" date="2024-04" db="EMBL/GenBank/DDBJ databases">
        <authorList>
            <person name="Wu Y.S."/>
            <person name="Zhang L."/>
        </authorList>
    </citation>
    <scope>NUCLEOTIDE SEQUENCE [LARGE SCALE GENOMIC DNA]</scope>
    <source>
        <strain evidence="10 11">KG-01</strain>
    </source>
</reference>
<feature type="transmembrane region" description="Helical" evidence="8">
    <location>
        <begin position="358"/>
        <end position="380"/>
    </location>
</feature>
<accession>A0ABU9LLI8</accession>
<protein>
    <submittedName>
        <fullName evidence="10">DHA2 family efflux MFS transporter permease subunit</fullName>
    </submittedName>
</protein>
<evidence type="ECO:0000313" key="11">
    <source>
        <dbReference type="Proteomes" id="UP001398420"/>
    </source>
</evidence>
<feature type="transmembrane region" description="Helical" evidence="8">
    <location>
        <begin position="137"/>
        <end position="160"/>
    </location>
</feature>
<dbReference type="PRINTS" id="PR01036">
    <property type="entry name" value="TCRTETB"/>
</dbReference>